<dbReference type="Proteomes" id="UP001319200">
    <property type="component" value="Unassembled WGS sequence"/>
</dbReference>
<comment type="caution">
    <text evidence="3">The sequence shown here is derived from an EMBL/GenBank/DDBJ whole genome shotgun (WGS) entry which is preliminary data.</text>
</comment>
<dbReference type="InterPro" id="IPR036812">
    <property type="entry name" value="NAD(P)_OxRdtase_dom_sf"/>
</dbReference>
<reference evidence="3 4" key="1">
    <citation type="submission" date="2021-05" db="EMBL/GenBank/DDBJ databases">
        <title>A Polyphasic approach of four new species of the genus Ohtaekwangia: Ohtaekwangia histidinii sp. nov., Ohtaekwangia cretensis sp. nov., Ohtaekwangia indiensis sp. nov., Ohtaekwangia reichenbachii sp. nov. from diverse environment.</title>
        <authorList>
            <person name="Octaviana S."/>
        </authorList>
    </citation>
    <scope>NUCLEOTIDE SEQUENCE [LARGE SCALE GENOMIC DNA]</scope>
    <source>
        <strain evidence="3 4">PWU4</strain>
    </source>
</reference>
<keyword evidence="1" id="KW-0560">Oxidoreductase</keyword>
<dbReference type="PRINTS" id="PR00069">
    <property type="entry name" value="ALDKETRDTASE"/>
</dbReference>
<dbReference type="InterPro" id="IPR023210">
    <property type="entry name" value="NADP_OxRdtase_dom"/>
</dbReference>
<keyword evidence="4" id="KW-1185">Reference proteome</keyword>
<gene>
    <name evidence="3" type="ORF">KK083_05925</name>
</gene>
<dbReference type="CDD" id="cd19091">
    <property type="entry name" value="AKR_PsAKR"/>
    <property type="match status" value="1"/>
</dbReference>
<proteinExistence type="predicted"/>
<dbReference type="SUPFAM" id="SSF51430">
    <property type="entry name" value="NAD(P)-linked oxidoreductase"/>
    <property type="match status" value="1"/>
</dbReference>
<dbReference type="InterPro" id="IPR050523">
    <property type="entry name" value="AKR_Detox_Biosynth"/>
</dbReference>
<dbReference type="Gene3D" id="3.20.20.100">
    <property type="entry name" value="NADP-dependent oxidoreductase domain"/>
    <property type="match status" value="1"/>
</dbReference>
<dbReference type="EMBL" id="JAHESF010000004">
    <property type="protein sequence ID" value="MBT1696404.1"/>
    <property type="molecule type" value="Genomic_DNA"/>
</dbReference>
<dbReference type="PANTHER" id="PTHR43364">
    <property type="entry name" value="NADH-SPECIFIC METHYLGLYOXAL REDUCTASE-RELATED"/>
    <property type="match status" value="1"/>
</dbReference>
<dbReference type="RefSeq" id="WP_254161686.1">
    <property type="nucleotide sequence ID" value="NZ_JAHESF010000004.1"/>
</dbReference>
<accession>A0AAP2DLY0</accession>
<evidence type="ECO:0000256" key="1">
    <source>
        <dbReference type="ARBA" id="ARBA00023002"/>
    </source>
</evidence>
<dbReference type="AlphaFoldDB" id="A0AAP2DLY0"/>
<organism evidence="3 4">
    <name type="scientific">Chryseosolibacter histidini</name>
    <dbReference type="NCBI Taxonomy" id="2782349"/>
    <lineage>
        <taxon>Bacteria</taxon>
        <taxon>Pseudomonadati</taxon>
        <taxon>Bacteroidota</taxon>
        <taxon>Cytophagia</taxon>
        <taxon>Cytophagales</taxon>
        <taxon>Chryseotaleaceae</taxon>
        <taxon>Chryseosolibacter</taxon>
    </lineage>
</organism>
<evidence type="ECO:0000259" key="2">
    <source>
        <dbReference type="Pfam" id="PF00248"/>
    </source>
</evidence>
<dbReference type="Pfam" id="PF00248">
    <property type="entry name" value="Aldo_ket_red"/>
    <property type="match status" value="1"/>
</dbReference>
<dbReference type="GO" id="GO:0005829">
    <property type="term" value="C:cytosol"/>
    <property type="evidence" value="ECO:0007669"/>
    <property type="project" value="UniProtKB-ARBA"/>
</dbReference>
<feature type="domain" description="NADP-dependent oxidoreductase" evidence="2">
    <location>
        <begin position="16"/>
        <end position="321"/>
    </location>
</feature>
<dbReference type="GO" id="GO:0016491">
    <property type="term" value="F:oxidoreductase activity"/>
    <property type="evidence" value="ECO:0007669"/>
    <property type="project" value="UniProtKB-KW"/>
</dbReference>
<name>A0AAP2DLY0_9BACT</name>
<dbReference type="InterPro" id="IPR020471">
    <property type="entry name" value="AKR"/>
</dbReference>
<protein>
    <submittedName>
        <fullName evidence="3">Aldo/keto reductase</fullName>
    </submittedName>
</protein>
<evidence type="ECO:0000313" key="3">
    <source>
        <dbReference type="EMBL" id="MBT1696404.1"/>
    </source>
</evidence>
<dbReference type="FunFam" id="3.20.20.100:FF:000004">
    <property type="entry name" value="Oxidoreductase, aldo/keto reductase"/>
    <property type="match status" value="1"/>
</dbReference>
<evidence type="ECO:0000313" key="4">
    <source>
        <dbReference type="Proteomes" id="UP001319200"/>
    </source>
</evidence>
<sequence>MEYRLLGSSGLRVPVLSFGTATFGGGNDFFKAWGNTQVDEARRLVDLCLDAGINLFDTANVYSRGAAEEILGKALAGKRDKVLISTKATFPMSDGINDHGSSRDHLIRACDDSLKRLGTDYIDIYHMHGFDGNTPIQETLRTLEYLVTTGRVRYIACSNFSGWHLMKALSISERYGWSRYIAHQAYYSLLNRDFEWELMPLAIEENVGTIVWSPLSAGKLSGKYRRSKEAPKDARVAQGGSPVRHAPTDDERLYKIVDVLDEIAKETGKTVTQISLNWVLQRPTVSNIIIGARNEEQLKENFGATGWNLTLEQIKRLDAVSDILPSYPYWHQRQFPMLNTDPDLYGERK</sequence>
<dbReference type="PANTHER" id="PTHR43364:SF18">
    <property type="entry name" value="OXIDOREDUCTASE"/>
    <property type="match status" value="1"/>
</dbReference>